<dbReference type="AlphaFoldDB" id="A0A814YB63"/>
<proteinExistence type="predicted"/>
<protein>
    <recommendedName>
        <fullName evidence="1">Mutator-like transposase domain-containing protein</fullName>
    </recommendedName>
</protein>
<dbReference type="Proteomes" id="UP000663889">
    <property type="component" value="Unassembled WGS sequence"/>
</dbReference>
<evidence type="ECO:0000313" key="2">
    <source>
        <dbReference type="EMBL" id="CAF1228034.1"/>
    </source>
</evidence>
<gene>
    <name evidence="2" type="ORF">SEV965_LOCUS22543</name>
</gene>
<dbReference type="Pfam" id="PF20700">
    <property type="entry name" value="Mutator"/>
    <property type="match status" value="1"/>
</dbReference>
<evidence type="ECO:0000313" key="3">
    <source>
        <dbReference type="Proteomes" id="UP000663889"/>
    </source>
</evidence>
<comment type="caution">
    <text evidence="2">The sequence shown here is derived from an EMBL/GenBank/DDBJ whole genome shotgun (WGS) entry which is preliminary data.</text>
</comment>
<name>A0A814YB63_9BILA</name>
<sequence>MILSFVNKFRCPSYNSVGKMSQKVTQRRGLLYHITFSCTCLFETSFTNSTQLVHSATAPMDELNMMACVAANVAGIKRTSMTTILGMLNILPPVQIENWQTYQKIYSNALDVVKDESLGGAAEEAAEQSSGTADREGVTNIKVLIEGTWLTRRGHSSLHGVATVCSTSDPPKVLDFECLSRHCITCSGLLWIREHSPEMYQQLSAEHIMSGCEENHSGSSSGMEAAGAKLEDSLPIGGRNGCLTDDKIHQLTIYYGSAIRSHVNDLESMKIVCWAAFYHCSSTRENPNHGYCDPASAIYTNKNHLILENTV</sequence>
<dbReference type="InterPro" id="IPR049012">
    <property type="entry name" value="Mutator_transp_dom"/>
</dbReference>
<organism evidence="2 3">
    <name type="scientific">Rotaria sordida</name>
    <dbReference type="NCBI Taxonomy" id="392033"/>
    <lineage>
        <taxon>Eukaryota</taxon>
        <taxon>Metazoa</taxon>
        <taxon>Spiralia</taxon>
        <taxon>Gnathifera</taxon>
        <taxon>Rotifera</taxon>
        <taxon>Eurotatoria</taxon>
        <taxon>Bdelloidea</taxon>
        <taxon>Philodinida</taxon>
        <taxon>Philodinidae</taxon>
        <taxon>Rotaria</taxon>
    </lineage>
</organism>
<feature type="domain" description="Mutator-like transposase" evidence="1">
    <location>
        <begin position="16"/>
        <end position="228"/>
    </location>
</feature>
<accession>A0A814YB63</accession>
<reference evidence="2" key="1">
    <citation type="submission" date="2021-02" db="EMBL/GenBank/DDBJ databases">
        <authorList>
            <person name="Nowell W R."/>
        </authorList>
    </citation>
    <scope>NUCLEOTIDE SEQUENCE</scope>
</reference>
<evidence type="ECO:0000259" key="1">
    <source>
        <dbReference type="Pfam" id="PF20700"/>
    </source>
</evidence>
<dbReference type="EMBL" id="CAJNOU010001600">
    <property type="protein sequence ID" value="CAF1228034.1"/>
    <property type="molecule type" value="Genomic_DNA"/>
</dbReference>